<feature type="coiled-coil region" evidence="1">
    <location>
        <begin position="22"/>
        <end position="56"/>
    </location>
</feature>
<evidence type="ECO:0000313" key="2">
    <source>
        <dbReference type="EMBL" id="ASC07153.1"/>
    </source>
</evidence>
<dbReference type="REBASE" id="191883">
    <property type="entry name" value="S1.Apa1468ORF2954P"/>
</dbReference>
<organism evidence="2 3">
    <name type="scientific">Acetobacter pasteurianus subsp. pasteurianus</name>
    <dbReference type="NCBI Taxonomy" id="481145"/>
    <lineage>
        <taxon>Bacteria</taxon>
        <taxon>Pseudomonadati</taxon>
        <taxon>Pseudomonadota</taxon>
        <taxon>Alphaproteobacteria</taxon>
        <taxon>Acetobacterales</taxon>
        <taxon>Acetobacteraceae</taxon>
        <taxon>Acetobacter</taxon>
    </lineage>
</organism>
<evidence type="ECO:0000313" key="3">
    <source>
        <dbReference type="Proteomes" id="UP000196816"/>
    </source>
</evidence>
<dbReference type="EC" id="3.1.21.3" evidence="2"/>
<keyword evidence="1" id="KW-0175">Coiled coil</keyword>
<keyword evidence="2" id="KW-0378">Hydrolase</keyword>
<dbReference type="EMBL" id="CP021923">
    <property type="protein sequence ID" value="ASC07153.1"/>
    <property type="molecule type" value="Genomic_DNA"/>
</dbReference>
<dbReference type="GO" id="GO:0009035">
    <property type="term" value="F:type I site-specific deoxyribonuclease activity"/>
    <property type="evidence" value="ECO:0007669"/>
    <property type="project" value="UniProtKB-EC"/>
</dbReference>
<evidence type="ECO:0000256" key="1">
    <source>
        <dbReference type="SAM" id="Coils"/>
    </source>
</evidence>
<protein>
    <submittedName>
        <fullName evidence="2">Type I site-specific deoxyribonuclease</fullName>
        <ecNumber evidence="2">3.1.21.3</ecNumber>
    </submittedName>
</protein>
<gene>
    <name evidence="2" type="ORF">S101468_02952</name>
</gene>
<proteinExistence type="predicted"/>
<sequence length="60" mass="6778">MFQKMPLKLPPLSEQRAIAAVLTTADEKLAALESDLSRLRQEKKALMQQLLTGKRRVTVD</sequence>
<geneLocation type="plasmid" evidence="3">
    <name>pap1468-1</name>
</geneLocation>
<dbReference type="Gene3D" id="1.10.287.1120">
    <property type="entry name" value="Bipartite methylase S protein"/>
    <property type="match status" value="1"/>
</dbReference>
<dbReference type="Proteomes" id="UP000196816">
    <property type="component" value="Plasmid pAP1468-1"/>
</dbReference>
<reference evidence="2 3" key="1">
    <citation type="submission" date="2017-06" db="EMBL/GenBank/DDBJ databases">
        <title>Genome sequence of Acetobacter pasteurianus subsp. pasteurianus strain SRCM101468.</title>
        <authorList>
            <person name="Cho S.H."/>
        </authorList>
    </citation>
    <scope>NUCLEOTIDE SEQUENCE [LARGE SCALE GENOMIC DNA]</scope>
    <source>
        <strain evidence="2 3">SRCM101468</strain>
        <plasmid evidence="3">pap1468-1</plasmid>
    </source>
</reference>
<accession>A0AAC9SR31</accession>
<dbReference type="SUPFAM" id="SSF116734">
    <property type="entry name" value="DNA methylase specificity domain"/>
    <property type="match status" value="1"/>
</dbReference>
<name>A0AAC9SR31_ACEPA</name>
<dbReference type="AlphaFoldDB" id="A0AAC9SR31"/>
<dbReference type="PANTHER" id="PTHR30408">
    <property type="entry name" value="TYPE-1 RESTRICTION ENZYME ECOKI SPECIFICITY PROTEIN"/>
    <property type="match status" value="1"/>
</dbReference>
<dbReference type="PANTHER" id="PTHR30408:SF12">
    <property type="entry name" value="TYPE I RESTRICTION ENZYME MJAVIII SPECIFICITY SUBUNIT"/>
    <property type="match status" value="1"/>
</dbReference>
<keyword evidence="2" id="KW-0614">Plasmid</keyword>
<dbReference type="InterPro" id="IPR052021">
    <property type="entry name" value="Type-I_RS_S_subunit"/>
</dbReference>